<dbReference type="Proteomes" id="UP000885779">
    <property type="component" value="Unassembled WGS sequence"/>
</dbReference>
<dbReference type="EMBL" id="DRQG01000034">
    <property type="protein sequence ID" value="HGY54842.1"/>
    <property type="molecule type" value="Genomic_DNA"/>
</dbReference>
<sequence>MPFTMVHEDILPFFGVNCQCELEERSLPQPLPGLPTTTGWAPTNIIQTGQNWRVQFDWNTIGPLNYYMAGTWHLRVYLEKMGGGEFTLPSANKTVNFVSAPHHYSNEYIEIPGGTVPAGIYKLVTAITMKGPGGIPGPIAMFGEGPMVQFYDVGP</sequence>
<dbReference type="AlphaFoldDB" id="A0A7V4WUW1"/>
<evidence type="ECO:0000313" key="1">
    <source>
        <dbReference type="EMBL" id="HGY54842.1"/>
    </source>
</evidence>
<name>A0A7V4WUW1_CALAY</name>
<gene>
    <name evidence="1" type="ORF">ENK44_03990</name>
</gene>
<reference evidence="1" key="1">
    <citation type="journal article" date="2020" name="mSystems">
        <title>Genome- and Community-Level Interaction Insights into Carbon Utilization and Element Cycling Functions of Hydrothermarchaeota in Hydrothermal Sediment.</title>
        <authorList>
            <person name="Zhou Z."/>
            <person name="Liu Y."/>
            <person name="Xu W."/>
            <person name="Pan J."/>
            <person name="Luo Z.H."/>
            <person name="Li M."/>
        </authorList>
    </citation>
    <scope>NUCLEOTIDE SEQUENCE [LARGE SCALE GENOMIC DNA]</scope>
    <source>
        <strain evidence="1">HyVt-577</strain>
    </source>
</reference>
<comment type="caution">
    <text evidence="1">The sequence shown here is derived from an EMBL/GenBank/DDBJ whole genome shotgun (WGS) entry which is preliminary data.</text>
</comment>
<proteinExistence type="predicted"/>
<organism evidence="1">
    <name type="scientific">Caldithrix abyssi</name>
    <dbReference type="NCBI Taxonomy" id="187145"/>
    <lineage>
        <taxon>Bacteria</taxon>
        <taxon>Pseudomonadati</taxon>
        <taxon>Calditrichota</taxon>
        <taxon>Calditrichia</taxon>
        <taxon>Calditrichales</taxon>
        <taxon>Calditrichaceae</taxon>
        <taxon>Caldithrix</taxon>
    </lineage>
</organism>
<protein>
    <submittedName>
        <fullName evidence="1">Uncharacterized protein</fullName>
    </submittedName>
</protein>
<accession>A0A7V4WUW1</accession>